<keyword evidence="3" id="KW-1185">Reference proteome</keyword>
<dbReference type="InterPro" id="IPR006016">
    <property type="entry name" value="UspA"/>
</dbReference>
<dbReference type="GeneID" id="4907419"/>
<dbReference type="InterPro" id="IPR006015">
    <property type="entry name" value="Universal_stress_UspA"/>
</dbReference>
<name>A3DKX5_STAMF</name>
<accession>A3DKX5</accession>
<evidence type="ECO:0000313" key="2">
    <source>
        <dbReference type="EMBL" id="ABN69285.1"/>
    </source>
</evidence>
<protein>
    <recommendedName>
        <fullName evidence="1">UspA domain-containing protein</fullName>
    </recommendedName>
</protein>
<dbReference type="KEGG" id="smr:Smar_0172"/>
<dbReference type="eggNOG" id="arCOG00449">
    <property type="taxonomic scope" value="Archaea"/>
</dbReference>
<dbReference type="HOGENOM" id="CLU_1006854_0_0_2"/>
<reference evidence="3" key="1">
    <citation type="journal article" date="2009" name="BMC Genomics">
        <title>The complete genome sequence of Staphylothermus marinus reveals differences in sulfur metabolism among heterotrophic Crenarchaeota.</title>
        <authorList>
            <person name="Anderson I.J."/>
            <person name="Dharmarajan L."/>
            <person name="Rodriguez J."/>
            <person name="Hooper S."/>
            <person name="Porat I."/>
            <person name="Ulrich L.E."/>
            <person name="Elkins J.G."/>
            <person name="Mavromatis K."/>
            <person name="Sun H."/>
            <person name="Land M."/>
            <person name="Lapidus A."/>
            <person name="Lucas S."/>
            <person name="Barry K."/>
            <person name="Huber H."/>
            <person name="Zhulin I.B."/>
            <person name="Whitman W.B."/>
            <person name="Mukhopadhyay B."/>
            <person name="Woese C."/>
            <person name="Bristow J."/>
            <person name="Kyrpides N."/>
        </authorList>
    </citation>
    <scope>NUCLEOTIDE SEQUENCE [LARGE SCALE GENOMIC DNA]</scope>
    <source>
        <strain evidence="3">ATCC 43588 / DSM 3639 / JCM 9404 / F1</strain>
    </source>
</reference>
<gene>
    <name evidence="2" type="ordered locus">Smar_0172</name>
</gene>
<dbReference type="CDD" id="cd00293">
    <property type="entry name" value="USP-like"/>
    <property type="match status" value="1"/>
</dbReference>
<dbReference type="RefSeq" id="WP_011838476.1">
    <property type="nucleotide sequence ID" value="NC_009033.1"/>
</dbReference>
<dbReference type="Pfam" id="PF00582">
    <property type="entry name" value="Usp"/>
    <property type="match status" value="1"/>
</dbReference>
<dbReference type="STRING" id="399550.Smar_0172"/>
<feature type="domain" description="UspA" evidence="1">
    <location>
        <begin position="73"/>
        <end position="137"/>
    </location>
</feature>
<sequence>MLNIKKILIPAIKNEIISFATEYGITLFPDAVYHLVSVIPSMKRRSLYTRLYVGSFRKIAEDAFQDIEIVLNKHDCTAIKKAILKGNPVKEIRKYVKQYKIDLVIITSSATPTPPPKLIGSTATKIIGSLEIPILIITPYSYVNRDKLEKNKNGIGVLCRDPALINKALGYAYYIIKKHGFKHRLRIILPHTKDRIVDQEILRRLSNMGLKVDLTLIRSDNLDIFVEKALKEAQDLYLLITMRGWRRIAKIPFLMGGLSRYERLLIGLSPIPILLV</sequence>
<evidence type="ECO:0000259" key="1">
    <source>
        <dbReference type="Pfam" id="PF00582"/>
    </source>
</evidence>
<dbReference type="AlphaFoldDB" id="A3DKX5"/>
<dbReference type="Gene3D" id="3.40.50.12370">
    <property type="match status" value="1"/>
</dbReference>
<dbReference type="SUPFAM" id="SSF52402">
    <property type="entry name" value="Adenine nucleotide alpha hydrolases-like"/>
    <property type="match status" value="1"/>
</dbReference>
<proteinExistence type="predicted"/>
<dbReference type="PRINTS" id="PR01438">
    <property type="entry name" value="UNVRSLSTRESS"/>
</dbReference>
<reference evidence="2 3" key="2">
    <citation type="journal article" date="2009" name="Stand. Genomic Sci.">
        <title>Complete genome sequence of Staphylothermus marinus Stetter and Fiala 1986 type strain F1.</title>
        <authorList>
            <person name="Anderson I.J."/>
            <person name="Sun H."/>
            <person name="Lapidus A."/>
            <person name="Copeland A."/>
            <person name="Glavina Del Rio T."/>
            <person name="Tice H."/>
            <person name="Dalin E."/>
            <person name="Lucas S."/>
            <person name="Barry K."/>
            <person name="Land M."/>
            <person name="Richardson P."/>
            <person name="Huber H."/>
            <person name="Kyrpides N.C."/>
        </authorList>
    </citation>
    <scope>NUCLEOTIDE SEQUENCE [LARGE SCALE GENOMIC DNA]</scope>
    <source>
        <strain evidence="3">ATCC 43588 / DSM 3639 / JCM 9404 / F1</strain>
    </source>
</reference>
<organism evidence="2 3">
    <name type="scientific">Staphylothermus marinus (strain ATCC 43588 / DSM 3639 / JCM 9404 / F1)</name>
    <dbReference type="NCBI Taxonomy" id="399550"/>
    <lineage>
        <taxon>Archaea</taxon>
        <taxon>Thermoproteota</taxon>
        <taxon>Thermoprotei</taxon>
        <taxon>Desulfurococcales</taxon>
        <taxon>Desulfurococcaceae</taxon>
        <taxon>Staphylothermus</taxon>
    </lineage>
</organism>
<dbReference type="Proteomes" id="UP000000254">
    <property type="component" value="Chromosome"/>
</dbReference>
<dbReference type="EMBL" id="CP000575">
    <property type="protein sequence ID" value="ABN69285.1"/>
    <property type="molecule type" value="Genomic_DNA"/>
</dbReference>
<evidence type="ECO:0000313" key="3">
    <source>
        <dbReference type="Proteomes" id="UP000000254"/>
    </source>
</evidence>